<proteinExistence type="predicted"/>
<comment type="caution">
    <text evidence="2">The sequence shown here is derived from an EMBL/GenBank/DDBJ whole genome shotgun (WGS) entry which is preliminary data.</text>
</comment>
<evidence type="ECO:0000313" key="2">
    <source>
        <dbReference type="EMBL" id="OTF74334.1"/>
    </source>
</evidence>
<feature type="region of interest" description="Disordered" evidence="1">
    <location>
        <begin position="39"/>
        <end position="87"/>
    </location>
</feature>
<reference evidence="2 3" key="1">
    <citation type="submission" date="2017-03" db="EMBL/GenBank/DDBJ databases">
        <title>Genome Survey of Euroglyphus maynei.</title>
        <authorList>
            <person name="Arlian L.G."/>
            <person name="Morgan M.S."/>
            <person name="Rider S.D."/>
        </authorList>
    </citation>
    <scope>NUCLEOTIDE SEQUENCE [LARGE SCALE GENOMIC DNA]</scope>
    <source>
        <strain evidence="2">Arlian Lab</strain>
        <tissue evidence="2">Whole body</tissue>
    </source>
</reference>
<dbReference type="Proteomes" id="UP000194236">
    <property type="component" value="Unassembled WGS sequence"/>
</dbReference>
<feature type="compositionally biased region" description="Polar residues" evidence="1">
    <location>
        <begin position="57"/>
        <end position="66"/>
    </location>
</feature>
<feature type="compositionally biased region" description="Acidic residues" evidence="1">
    <location>
        <begin position="1"/>
        <end position="10"/>
    </location>
</feature>
<name>A0A1Y3B2R2_EURMA</name>
<accession>A0A1Y3B2R2</accession>
<keyword evidence="3" id="KW-1185">Reference proteome</keyword>
<gene>
    <name evidence="2" type="ORF">BLA29_010817</name>
</gene>
<sequence>FDEEDVFAEDEQNKINDDDEEDHVNTTTTTVKTITNFNTNNGTIFDPFQTINDDDPNYSSKRSSIEQNQQQQQQRKSSSTNDEENVPKIASSKAKELFHSSMNEIELLATANRQVQSSLTNTGDSPISPTDLLMAPLKIEPYSSDLSDLSDISPSNIVANDVRSAFDAYTGESSINTNTIDVIYLLLN</sequence>
<protein>
    <submittedName>
        <fullName evidence="2">Uncharacterized protein</fullName>
    </submittedName>
</protein>
<feature type="non-terminal residue" evidence="2">
    <location>
        <position position="1"/>
    </location>
</feature>
<dbReference type="AlphaFoldDB" id="A0A1Y3B2R2"/>
<dbReference type="EMBL" id="MUJZ01047598">
    <property type="protein sequence ID" value="OTF74334.1"/>
    <property type="molecule type" value="Genomic_DNA"/>
</dbReference>
<evidence type="ECO:0000313" key="3">
    <source>
        <dbReference type="Proteomes" id="UP000194236"/>
    </source>
</evidence>
<feature type="region of interest" description="Disordered" evidence="1">
    <location>
        <begin position="1"/>
        <end position="25"/>
    </location>
</feature>
<organism evidence="2 3">
    <name type="scientific">Euroglyphus maynei</name>
    <name type="common">Mayne's house dust mite</name>
    <dbReference type="NCBI Taxonomy" id="6958"/>
    <lineage>
        <taxon>Eukaryota</taxon>
        <taxon>Metazoa</taxon>
        <taxon>Ecdysozoa</taxon>
        <taxon>Arthropoda</taxon>
        <taxon>Chelicerata</taxon>
        <taxon>Arachnida</taxon>
        <taxon>Acari</taxon>
        <taxon>Acariformes</taxon>
        <taxon>Sarcoptiformes</taxon>
        <taxon>Astigmata</taxon>
        <taxon>Psoroptidia</taxon>
        <taxon>Analgoidea</taxon>
        <taxon>Pyroglyphidae</taxon>
        <taxon>Pyroglyphinae</taxon>
        <taxon>Euroglyphus</taxon>
    </lineage>
</organism>
<evidence type="ECO:0000256" key="1">
    <source>
        <dbReference type="SAM" id="MobiDB-lite"/>
    </source>
</evidence>